<dbReference type="GO" id="GO:0005524">
    <property type="term" value="F:ATP binding"/>
    <property type="evidence" value="ECO:0007669"/>
    <property type="project" value="InterPro"/>
</dbReference>
<evidence type="ECO:0000313" key="4">
    <source>
        <dbReference type="Proteomes" id="UP000730481"/>
    </source>
</evidence>
<dbReference type="InterPro" id="IPR008271">
    <property type="entry name" value="Ser/Thr_kinase_AS"/>
</dbReference>
<evidence type="ECO:0000259" key="2">
    <source>
        <dbReference type="PROSITE" id="PS50011"/>
    </source>
</evidence>
<dbReference type="InterPro" id="IPR011990">
    <property type="entry name" value="TPR-like_helical_dom_sf"/>
</dbReference>
<feature type="domain" description="Protein kinase" evidence="2">
    <location>
        <begin position="80"/>
        <end position="400"/>
    </location>
</feature>
<dbReference type="SMART" id="SM00220">
    <property type="entry name" value="S_TKc"/>
    <property type="match status" value="1"/>
</dbReference>
<dbReference type="Gene3D" id="1.25.40.10">
    <property type="entry name" value="Tetratricopeptide repeat domain"/>
    <property type="match status" value="5"/>
</dbReference>
<dbReference type="SUPFAM" id="SSF48403">
    <property type="entry name" value="Ankyrin repeat"/>
    <property type="match status" value="2"/>
</dbReference>
<dbReference type="InterPro" id="IPR053137">
    <property type="entry name" value="NLR-like"/>
</dbReference>
<dbReference type="InterPro" id="IPR019734">
    <property type="entry name" value="TPR_rpt"/>
</dbReference>
<dbReference type="Pfam" id="PF00069">
    <property type="entry name" value="Pkinase"/>
    <property type="match status" value="1"/>
</dbReference>
<dbReference type="PROSITE" id="PS50088">
    <property type="entry name" value="ANK_REPEAT"/>
    <property type="match status" value="1"/>
</dbReference>
<evidence type="ECO:0000313" key="3">
    <source>
        <dbReference type="EMBL" id="KAF4332071.1"/>
    </source>
</evidence>
<gene>
    <name evidence="3" type="ORF">FBEOM_14132</name>
</gene>
<dbReference type="InterPro" id="IPR000719">
    <property type="entry name" value="Prot_kinase_dom"/>
</dbReference>
<feature type="repeat" description="ANK" evidence="1">
    <location>
        <begin position="1071"/>
        <end position="1103"/>
    </location>
</feature>
<dbReference type="Proteomes" id="UP000730481">
    <property type="component" value="Unassembled WGS sequence"/>
</dbReference>
<dbReference type="InterPro" id="IPR036770">
    <property type="entry name" value="Ankyrin_rpt-contain_sf"/>
</dbReference>
<dbReference type="PROSITE" id="PS00108">
    <property type="entry name" value="PROTEIN_KINASE_ST"/>
    <property type="match status" value="1"/>
</dbReference>
<proteinExistence type="predicted"/>
<dbReference type="InterPro" id="IPR011009">
    <property type="entry name" value="Kinase-like_dom_sf"/>
</dbReference>
<protein>
    <submittedName>
        <fullName evidence="3">Serine threonine kinase</fullName>
    </submittedName>
</protein>
<dbReference type="EMBL" id="PVQB02001192">
    <property type="protein sequence ID" value="KAF4332071.1"/>
    <property type="molecule type" value="Genomic_DNA"/>
</dbReference>
<dbReference type="OrthoDB" id="4062651at2759"/>
<evidence type="ECO:0000256" key="1">
    <source>
        <dbReference type="PROSITE-ProRule" id="PRU00023"/>
    </source>
</evidence>
<keyword evidence="3" id="KW-0808">Transferase</keyword>
<dbReference type="SUPFAM" id="SSF48452">
    <property type="entry name" value="TPR-like"/>
    <property type="match status" value="4"/>
</dbReference>
<dbReference type="Gene3D" id="3.30.200.20">
    <property type="entry name" value="Phosphorylase Kinase, domain 1"/>
    <property type="match status" value="1"/>
</dbReference>
<dbReference type="Gene3D" id="1.10.510.10">
    <property type="entry name" value="Transferase(Phosphotransferase) domain 1"/>
    <property type="match status" value="1"/>
</dbReference>
<dbReference type="Gene3D" id="1.25.40.20">
    <property type="entry name" value="Ankyrin repeat-containing domain"/>
    <property type="match status" value="2"/>
</dbReference>
<dbReference type="InterPro" id="IPR002110">
    <property type="entry name" value="Ankyrin_rpt"/>
</dbReference>
<dbReference type="Pfam" id="PF13181">
    <property type="entry name" value="TPR_8"/>
    <property type="match status" value="2"/>
</dbReference>
<dbReference type="PROSITE" id="PS50011">
    <property type="entry name" value="PROTEIN_KINASE_DOM"/>
    <property type="match status" value="1"/>
</dbReference>
<keyword evidence="1" id="KW-0040">ANK repeat</keyword>
<dbReference type="GO" id="GO:0004672">
    <property type="term" value="F:protein kinase activity"/>
    <property type="evidence" value="ECO:0007669"/>
    <property type="project" value="InterPro"/>
</dbReference>
<comment type="caution">
    <text evidence="3">The sequence shown here is derived from an EMBL/GenBank/DDBJ whole genome shotgun (WGS) entry which is preliminary data.</text>
</comment>
<keyword evidence="3" id="KW-0418">Kinase</keyword>
<dbReference type="SUPFAM" id="SSF56112">
    <property type="entry name" value="Protein kinase-like (PK-like)"/>
    <property type="match status" value="1"/>
</dbReference>
<dbReference type="PANTHER" id="PTHR46082:SF6">
    <property type="entry name" value="AAA+ ATPASE DOMAIN-CONTAINING PROTEIN-RELATED"/>
    <property type="match status" value="1"/>
</dbReference>
<sequence>MSLTWDIRTVLASEGAPLSVHIDDGKAALETETSGRLGPIDIWNYLISLSRDESGTESEPKIDYTKLRHYKATDFSIDSDEAAKYIGDGASYSVDKCTLRQTTDGEAAVVAIKKLKIFQEHGLRDEARSAAHQRSVTTVLKELRVLTHPPLQSHLNIVSLLGYRSDATSQSSLLSTIVSLVVQFAPFGTLREFCHSLAPDNKLDLIGKAHLMHDIASGIEALHKCAIAHGDVKMENTLVFEGYRRPYVAKLSDFGHSLVDLHTPERKSQVYLGTPIFNAPEIRSRRYIVPMQWESLFKCDIYSFGLLCWELILGGMRYYKTLGGIMGTEDTTTVVSWLSTLPKDELLFRSITSLKEAHGSDDALLVQIINRVLQACLRDEPYDREDMGNIVKYFRQQEVLCTDLWMRQINLPSTEGKPWAAALKPFVGDNRPSLVASAISQMPLVVQTDRIDQLRYAIKTSTSNVHKGSSLFDLAMCYLLGIGIEKVDIAKILGLLVEAAQMGSCKALAVAFRLHDSLLGKMPSNLWEISHPIARLEKSLSQLDSQTYFAERLRRYEKMHQADALKREFDIKQNGETILTGVHLLDAHVKLQEVNGLCVEGLECISYLEGDELDQIQGNLLITAARLNLLPLVEFLFAHSVPTSAPGALVGTAWSEVLLTSACRGGHLDMLRLLLCKGVSMLSAGNPRATPLHWLGSFEPEEASIALELLISASGGKECLLESIPGPGIQIGDCMIWGTPLEVAIATNNALLVELFLHTKIDTKPQEYPRVIGWTANTYPLAVTLNLHHILPRLLDPERTYRDSLWTVPTVPPLGLFDLVHTHDPLLPLLIHGQAALGALESTINFVLGTGAAINDENSDGSTPLSHAARYAPCRFSLDPISALVSHGARFSCKVEPMSIVDMISRRRDAAAPAIVRYLIEEGLLPLDSAVLAITLLPGGAAMAAAVLDTCVAGQALDVNAPVLIGEARVPLLFVAIGLGNAQTVQLLLDHGAELEMQWLHKTPLEAAVTASSCDGDTIDLLLARGARTDLGSHNILHCAAMGAAMVRGIHVLFHLLENERVRALVNTAVGGLTPLVVAVFASNAAAVHALLQAGAHIKSGEVLSKLLDVAVNAGRRPQIASSTWNEKSPDNEELYQWRLAVEDIILTLMDKGDPGHGRTRLHVAVQLGNRRRVVELVEQQRQRMFVGDREKLTPGALLEDLDGLEKSGEDDEYMKELIQLRDYVQQKLVEDAIADATNPDALENWLGDHPLSPEDSEANRQTAADLQVTLQKLKLEGEETELSVGDGTESMAEREMKLRMALELQKQRLGETDLNTLRTTTVLYEVLSYQGKFEQAEELHQTVLAERQAQLPPNHVDLFESLVDKVYITCGLGRIQEANNYALAISLNAFETFGSKHPVTFKVETARASTESLLGNYEEAVKIQEAALEINDQIACNQAFPDSSDDDDSLDFYTPLFYLRAGLTLDYCRAQKFEAATELAKFLPHRLRVVKRKDFFQVFDALLGVAAGLDLLGQHEVSEPILTAVAETCLEVHGKRNSHAIYISLKRLSFHYRQRCMWEKEAKWLQKLVDHLKSTIGPNQPDTIRQQRDLATAFGKYGSWLEASLLQEQVLKVLEQSFPGDILELAAIKADLCKTLWRQDQLEKSEAYGWEAVLAYRAELGDDHETTFDAEHQLSQTLSFAAKFDEAIDLVQRRVTFAVRSHGEIHNQTFKAVEVLCTILVRARRLDEAEVQAKRCVHISSHMPDTSDDTVSLALHILATCKELQSELDEARALYAASLERSRVNAGSVATSDTLTAMCSLSKLHLQEANYAAAEPLAREVFAAAATDSELAQLAARYLGRVCEETDRNAEGVGHYRVAVDISRRLFGDAAETTLDCLQDLVRAVAAEGAMTEAFKLAVGLLNRQRETRGEYHEDTVETKKELAFIYPALGFWPEAERVQRDLLRFMEAEQPEEPEELYEVCILLEMLVESCRKQGRWDEAEAFGRRAIDYRLATVGIEDEAKLRTMASLALVLVDGGKIDEAEGMLDLVQETCQHVFDVGDDERDIAQPARAYSRFKKGRLDEAIVIQRTVVANDRKNLDAILFLVQLHEKLGDYGEALKIMRKADSIAFSDSGKPGEEFEKPGLLRT</sequence>
<organism evidence="3 4">
    <name type="scientific">Fusarium beomiforme</name>
    <dbReference type="NCBI Taxonomy" id="44412"/>
    <lineage>
        <taxon>Eukaryota</taxon>
        <taxon>Fungi</taxon>
        <taxon>Dikarya</taxon>
        <taxon>Ascomycota</taxon>
        <taxon>Pezizomycotina</taxon>
        <taxon>Sordariomycetes</taxon>
        <taxon>Hypocreomycetidae</taxon>
        <taxon>Hypocreales</taxon>
        <taxon>Nectriaceae</taxon>
        <taxon>Fusarium</taxon>
        <taxon>Fusarium burgessii species complex</taxon>
    </lineage>
</organism>
<dbReference type="SMART" id="SM00248">
    <property type="entry name" value="ANK"/>
    <property type="match status" value="7"/>
</dbReference>
<name>A0A9P5A510_9HYPO</name>
<reference evidence="3" key="1">
    <citation type="journal article" date="2017" name="Mycologia">
        <title>Fusarium algeriense, sp. nov., a novel toxigenic crown rot pathogen of durum wheat from Algeria is nested in the Fusarium burgessii species complex.</title>
        <authorList>
            <person name="Laraba I."/>
            <person name="Keddad A."/>
            <person name="Boureghda H."/>
            <person name="Abdallah N."/>
            <person name="Vaughan M.M."/>
            <person name="Proctor R.H."/>
            <person name="Busman M."/>
            <person name="O'Donnell K."/>
        </authorList>
    </citation>
    <scope>NUCLEOTIDE SEQUENCE</scope>
    <source>
        <strain evidence="3">NRRL 25174</strain>
    </source>
</reference>
<keyword evidence="4" id="KW-1185">Reference proteome</keyword>
<reference evidence="3" key="2">
    <citation type="submission" date="2020-02" db="EMBL/GenBank/DDBJ databases">
        <title>Identification and distribution of gene clusters putatively required for synthesis of sphingolipid metabolism inhibitors in phylogenetically diverse species of the filamentous fungus Fusarium.</title>
        <authorList>
            <person name="Kim H.-S."/>
            <person name="Busman M."/>
            <person name="Brown D.W."/>
            <person name="Divon H."/>
            <person name="Uhlig S."/>
            <person name="Proctor R.H."/>
        </authorList>
    </citation>
    <scope>NUCLEOTIDE SEQUENCE</scope>
    <source>
        <strain evidence="3">NRRL 25174</strain>
    </source>
</reference>
<dbReference type="PANTHER" id="PTHR46082">
    <property type="entry name" value="ATP/GTP-BINDING PROTEIN-RELATED"/>
    <property type="match status" value="1"/>
</dbReference>
<accession>A0A9P5A510</accession>